<organism evidence="1 2">
    <name type="scientific">Microbulbifer thermotolerans</name>
    <dbReference type="NCBI Taxonomy" id="252514"/>
    <lineage>
        <taxon>Bacteria</taxon>
        <taxon>Pseudomonadati</taxon>
        <taxon>Pseudomonadota</taxon>
        <taxon>Gammaproteobacteria</taxon>
        <taxon>Cellvibrionales</taxon>
        <taxon>Microbulbiferaceae</taxon>
        <taxon>Microbulbifer</taxon>
    </lineage>
</organism>
<dbReference type="KEGG" id="mthd:A3224_00375"/>
<keyword evidence="2" id="KW-1185">Reference proteome</keyword>
<dbReference type="OrthoDB" id="819793at2"/>
<accession>A0A143HIA4</accession>
<name>A0A143HIA4_MICTH</name>
<dbReference type="InterPro" id="IPR036866">
    <property type="entry name" value="RibonucZ/Hydroxyglut_hydro"/>
</dbReference>
<evidence type="ECO:0000313" key="2">
    <source>
        <dbReference type="Proteomes" id="UP000076077"/>
    </source>
</evidence>
<dbReference type="SUPFAM" id="SSF56281">
    <property type="entry name" value="Metallo-hydrolase/oxidoreductase"/>
    <property type="match status" value="1"/>
</dbReference>
<gene>
    <name evidence="1" type="ORF">A3224_00375</name>
</gene>
<dbReference type="GeneID" id="76606502"/>
<reference evidence="2" key="1">
    <citation type="submission" date="2016-03" db="EMBL/GenBank/DDBJ databases">
        <authorList>
            <person name="Lee Y.-S."/>
            <person name="Choi Y.-L."/>
        </authorList>
    </citation>
    <scope>NUCLEOTIDE SEQUENCE [LARGE SCALE GENOMIC DNA]</scope>
    <source>
        <strain evidence="2">DAU221</strain>
    </source>
</reference>
<sequence>MRIDYPPPQPHGEIRRLLPDFFCVPGTIKLAPAVVINRNMAIVRCGDDLTLVNPVRLRPQQEEKLQELGCIRHAVRLGYYHGCDDLYYRDHFNLTFWCQAHSDFYPPAPDRLLREGGDCPVPGGCFLEFSHSRYPEAVLWVPHNGGLLLCCDALQYWRTWRGCNWWGRNLLRFGSMRRGMQVAPGWRSCMTPPGCDPLHWLEDDFRRLLKLDFLHFMGAHGEFLPDYAHEMVSAAVLKAYPGIGRAA</sequence>
<dbReference type="Proteomes" id="UP000076077">
    <property type="component" value="Chromosome"/>
</dbReference>
<dbReference type="STRING" id="252514.A3224_00375"/>
<dbReference type="EMBL" id="CP014864">
    <property type="protein sequence ID" value="AMX01237.1"/>
    <property type="molecule type" value="Genomic_DNA"/>
</dbReference>
<dbReference type="AlphaFoldDB" id="A0A143HIA4"/>
<evidence type="ECO:0000313" key="1">
    <source>
        <dbReference type="EMBL" id="AMX01237.1"/>
    </source>
</evidence>
<protein>
    <submittedName>
        <fullName evidence="1">Uncharacterized protein</fullName>
    </submittedName>
</protein>
<dbReference type="RefSeq" id="WP_067149978.1">
    <property type="nucleotide sequence ID" value="NZ_CP014864.1"/>
</dbReference>
<proteinExistence type="predicted"/>